<gene>
    <name evidence="2" type="ORF">SAMN02745751_00661</name>
</gene>
<dbReference type="SUPFAM" id="SSF54913">
    <property type="entry name" value="GlnB-like"/>
    <property type="match status" value="1"/>
</dbReference>
<dbReference type="PROSITE" id="PS00638">
    <property type="entry name" value="PII_GLNB_CTER"/>
    <property type="match status" value="1"/>
</dbReference>
<dbReference type="PANTHER" id="PTHR30115">
    <property type="entry name" value="NITROGEN REGULATORY PROTEIN P-II"/>
    <property type="match status" value="1"/>
</dbReference>
<dbReference type="RefSeq" id="WP_073047051.1">
    <property type="nucleotide sequence ID" value="NZ_FQZL01000005.1"/>
</dbReference>
<dbReference type="PANTHER" id="PTHR30115:SF11">
    <property type="entry name" value="NITROGEN REGULATORY PROTEIN P-II HOMOLOG"/>
    <property type="match status" value="1"/>
</dbReference>
<protein>
    <submittedName>
        <fullName evidence="2">Nitrogen regulatory protein P-II family</fullName>
    </submittedName>
</protein>
<dbReference type="OrthoDB" id="9802729at2"/>
<dbReference type="Proteomes" id="UP000184052">
    <property type="component" value="Unassembled WGS sequence"/>
</dbReference>
<evidence type="ECO:0000256" key="1">
    <source>
        <dbReference type="RuleBase" id="RU003936"/>
    </source>
</evidence>
<proteinExistence type="inferred from homology"/>
<comment type="similarity">
    <text evidence="1">Belongs to the P(II) protein family.</text>
</comment>
<dbReference type="InterPro" id="IPR002187">
    <property type="entry name" value="N-reg_PII"/>
</dbReference>
<dbReference type="PROSITE" id="PS51343">
    <property type="entry name" value="PII_GLNB_DOM"/>
    <property type="match status" value="1"/>
</dbReference>
<organism evidence="2 3">
    <name type="scientific">Dethiosulfatibacter aminovorans DSM 17477</name>
    <dbReference type="NCBI Taxonomy" id="1121476"/>
    <lineage>
        <taxon>Bacteria</taxon>
        <taxon>Bacillati</taxon>
        <taxon>Bacillota</taxon>
        <taxon>Tissierellia</taxon>
        <taxon>Dethiosulfatibacter</taxon>
    </lineage>
</organism>
<dbReference type="AlphaFoldDB" id="A0A1M6CCI3"/>
<dbReference type="InterPro" id="IPR017918">
    <property type="entry name" value="N-reg_PII_CS"/>
</dbReference>
<dbReference type="GO" id="GO:0005524">
    <property type="term" value="F:ATP binding"/>
    <property type="evidence" value="ECO:0007669"/>
    <property type="project" value="TreeGrafter"/>
</dbReference>
<reference evidence="2 3" key="1">
    <citation type="submission" date="2016-11" db="EMBL/GenBank/DDBJ databases">
        <authorList>
            <person name="Jaros S."/>
            <person name="Januszkiewicz K."/>
            <person name="Wedrychowicz H."/>
        </authorList>
    </citation>
    <scope>NUCLEOTIDE SEQUENCE [LARGE SCALE GENOMIC DNA]</scope>
    <source>
        <strain evidence="2 3">DSM 17477</strain>
    </source>
</reference>
<evidence type="ECO:0000313" key="3">
    <source>
        <dbReference type="Proteomes" id="UP000184052"/>
    </source>
</evidence>
<dbReference type="EMBL" id="FQZL01000005">
    <property type="protein sequence ID" value="SHI58719.1"/>
    <property type="molecule type" value="Genomic_DNA"/>
</dbReference>
<dbReference type="Pfam" id="PF00543">
    <property type="entry name" value="P-II"/>
    <property type="match status" value="1"/>
</dbReference>
<dbReference type="SMART" id="SM00938">
    <property type="entry name" value="P-II"/>
    <property type="match status" value="1"/>
</dbReference>
<name>A0A1M6CCI3_9FIRM</name>
<dbReference type="GO" id="GO:0030234">
    <property type="term" value="F:enzyme regulator activity"/>
    <property type="evidence" value="ECO:0007669"/>
    <property type="project" value="InterPro"/>
</dbReference>
<sequence>MKEIAAIIRMNKIGDTKQALMEAGYPAFTCRKVFGRGKQKVDYEIIENLIEGSMAPNVAEPEVMESITENYRLIAKRMFFLVVDDEDVDKVVDIIIKENKTGNMGDGKIFISNIEEAVRIRTDEKDHAAIV</sequence>
<dbReference type="Gene3D" id="3.30.70.120">
    <property type="match status" value="1"/>
</dbReference>
<dbReference type="InterPro" id="IPR011322">
    <property type="entry name" value="N-reg_PII-like_a/b"/>
</dbReference>
<dbReference type="STRING" id="1121476.SAMN02745751_00661"/>
<accession>A0A1M6CCI3</accession>
<keyword evidence="3" id="KW-1185">Reference proteome</keyword>
<dbReference type="InterPro" id="IPR015867">
    <property type="entry name" value="N-reg_PII/ATP_PRibTrfase_C"/>
</dbReference>
<dbReference type="PRINTS" id="PR00340">
    <property type="entry name" value="PIIGLNB"/>
</dbReference>
<dbReference type="GO" id="GO:0005829">
    <property type="term" value="C:cytosol"/>
    <property type="evidence" value="ECO:0007669"/>
    <property type="project" value="TreeGrafter"/>
</dbReference>
<evidence type="ECO:0000313" key="2">
    <source>
        <dbReference type="EMBL" id="SHI58719.1"/>
    </source>
</evidence>
<dbReference type="GO" id="GO:0006808">
    <property type="term" value="P:regulation of nitrogen utilization"/>
    <property type="evidence" value="ECO:0007669"/>
    <property type="project" value="InterPro"/>
</dbReference>